<name>A0A7V2ZME7_9BACT</name>
<protein>
    <submittedName>
        <fullName evidence="1">Alpha/beta hydrolase</fullName>
    </submittedName>
</protein>
<accession>A0A7V2ZME7</accession>
<dbReference type="Pfam" id="PF00756">
    <property type="entry name" value="Esterase"/>
    <property type="match status" value="1"/>
</dbReference>
<dbReference type="InterPro" id="IPR029058">
    <property type="entry name" value="AB_hydrolase_fold"/>
</dbReference>
<gene>
    <name evidence="1" type="ORF">ENS31_14170</name>
</gene>
<dbReference type="AlphaFoldDB" id="A0A7V2ZME7"/>
<dbReference type="SUPFAM" id="SSF53474">
    <property type="entry name" value="alpha/beta-Hydrolases"/>
    <property type="match status" value="1"/>
</dbReference>
<dbReference type="InterPro" id="IPR000801">
    <property type="entry name" value="Esterase-like"/>
</dbReference>
<evidence type="ECO:0000313" key="1">
    <source>
        <dbReference type="EMBL" id="HFI92661.1"/>
    </source>
</evidence>
<dbReference type="InterPro" id="IPR050583">
    <property type="entry name" value="Mycobacterial_A85_antigen"/>
</dbReference>
<dbReference type="Gene3D" id="3.40.50.1820">
    <property type="entry name" value="alpha/beta hydrolase"/>
    <property type="match status" value="1"/>
</dbReference>
<dbReference type="PANTHER" id="PTHR48098">
    <property type="entry name" value="ENTEROCHELIN ESTERASE-RELATED"/>
    <property type="match status" value="1"/>
</dbReference>
<dbReference type="EMBL" id="DSUJ01000011">
    <property type="protein sequence ID" value="HFI92661.1"/>
    <property type="molecule type" value="Genomic_DNA"/>
</dbReference>
<comment type="caution">
    <text evidence="1">The sequence shown here is derived from an EMBL/GenBank/DDBJ whole genome shotgun (WGS) entry which is preliminary data.</text>
</comment>
<dbReference type="PANTHER" id="PTHR48098:SF6">
    <property type="entry name" value="FERRI-BACILLIBACTIN ESTERASE BESA"/>
    <property type="match status" value="1"/>
</dbReference>
<keyword evidence="1" id="KW-0378">Hydrolase</keyword>
<reference evidence="1" key="1">
    <citation type="journal article" date="2020" name="mSystems">
        <title>Genome- and Community-Level Interaction Insights into Carbon Utilization and Element Cycling Functions of Hydrothermarchaeota in Hydrothermal Sediment.</title>
        <authorList>
            <person name="Zhou Z."/>
            <person name="Liu Y."/>
            <person name="Xu W."/>
            <person name="Pan J."/>
            <person name="Luo Z.H."/>
            <person name="Li M."/>
        </authorList>
    </citation>
    <scope>NUCLEOTIDE SEQUENCE [LARGE SCALE GENOMIC DNA]</scope>
    <source>
        <strain evidence="1">SpSt-479</strain>
    </source>
</reference>
<dbReference type="GO" id="GO:0016787">
    <property type="term" value="F:hydrolase activity"/>
    <property type="evidence" value="ECO:0007669"/>
    <property type="project" value="UniProtKB-KW"/>
</dbReference>
<sequence>MFRAVKKKQSKTNTERDEIVGTVKYHRAFSSSLLDNKRDIIVWLPKGYNSPKKKDKRYAVLYMHDGQNILDPKTSYAGKDWRVDETLSKLIRKRKVKDVIVVGIYNTPDRLDEYSWSDKGKLYLKFIIEELKPFIDSNYRTLADRENTAMIGSSMGGLISFYAGWFHNDVFSKIGCMSSSFYYHHDHALKIVEEYSGPKKNVKFYIDHGEDGLVRGQKMFCLLTQKGYVLGQDIDYYYAPGAEHNEKEWAARLERPLLFFFRNS</sequence>
<proteinExistence type="predicted"/>
<organism evidence="1">
    <name type="scientific">Ignavibacterium album</name>
    <dbReference type="NCBI Taxonomy" id="591197"/>
    <lineage>
        <taxon>Bacteria</taxon>
        <taxon>Pseudomonadati</taxon>
        <taxon>Ignavibacteriota</taxon>
        <taxon>Ignavibacteria</taxon>
        <taxon>Ignavibacteriales</taxon>
        <taxon>Ignavibacteriaceae</taxon>
        <taxon>Ignavibacterium</taxon>
    </lineage>
</organism>